<sequence>MISQMELIGNNKARFSELISPAHFGLQSLSVPSPTVGVLPDAPHSLDLIEEIVKNKDKEQDDGAFMLINLNTVLDRYELWKKELPMIEPFYAVKCNTDPVLVRTLAALDVGFDCASAEEIDIVMNMGVQPERVIYANPCKTRSFISHAKDQNVKMMTFDNAEELKKIMTIHPNSEMILRIAVSDPTATCPLNLKFGCEPVKAAPKLLTIARDMGVNVVGISFHVGSGCNDPTAYRVALEHCKRLHEMGIELGFNMHIIDMGGGFPGDEHRPSFEEIASIIRQSLEDLFPNNESIRWIAEPGRFFAALPFSLVANVIHSTEVPASKITKNSDDEDKPGFMYFLNDGVYGSFNCILFDHVHPVGRPLFDTSAEVFPTTIWGPTCDSLDMIEDKKSMRHMEVGEWVLYEAMGAYTCAASTTFNGFARPTNIYVIGNDAWQIINTSPHI</sequence>
<evidence type="ECO:0000259" key="10">
    <source>
        <dbReference type="Pfam" id="PF02784"/>
    </source>
</evidence>
<gene>
    <name evidence="11" type="ORF">WR25_05387</name>
</gene>
<evidence type="ECO:0000256" key="7">
    <source>
        <dbReference type="PIRSR" id="PIRSR600183-50"/>
    </source>
</evidence>
<dbReference type="FunFam" id="3.20.20.10:FF:000005">
    <property type="entry name" value="Ornithine decarboxylase"/>
    <property type="match status" value="1"/>
</dbReference>
<dbReference type="SUPFAM" id="SSF51419">
    <property type="entry name" value="PLP-binding barrel"/>
    <property type="match status" value="1"/>
</dbReference>
<evidence type="ECO:0000256" key="2">
    <source>
        <dbReference type="ARBA" id="ARBA00008872"/>
    </source>
</evidence>
<keyword evidence="4" id="KW-0620">Polyamine biosynthesis</keyword>
<dbReference type="PRINTS" id="PR01179">
    <property type="entry name" value="ODADCRBXLASE"/>
</dbReference>
<evidence type="ECO:0000313" key="11">
    <source>
        <dbReference type="EMBL" id="PAV70754.1"/>
    </source>
</evidence>
<feature type="domain" description="Orn/DAP/Arg decarboxylase 2 C-terminal" evidence="9">
    <location>
        <begin position="313"/>
        <end position="409"/>
    </location>
</feature>
<evidence type="ECO:0000256" key="6">
    <source>
        <dbReference type="ARBA" id="ARBA00037173"/>
    </source>
</evidence>
<reference evidence="11 12" key="1">
    <citation type="journal article" date="2017" name="Curr. Biol.">
        <title>Genome architecture and evolution of a unichromosomal asexual nematode.</title>
        <authorList>
            <person name="Fradin H."/>
            <person name="Zegar C."/>
            <person name="Gutwein M."/>
            <person name="Lucas J."/>
            <person name="Kovtun M."/>
            <person name="Corcoran D."/>
            <person name="Baugh L.R."/>
            <person name="Kiontke K."/>
            <person name="Gunsalus K."/>
            <person name="Fitch D.H."/>
            <person name="Piano F."/>
        </authorList>
    </citation>
    <scope>NUCLEOTIDE SEQUENCE [LARGE SCALE GENOMIC DNA]</scope>
    <source>
        <strain evidence="11">PF1309</strain>
    </source>
</reference>
<evidence type="ECO:0008006" key="13">
    <source>
        <dbReference type="Google" id="ProtNLM"/>
    </source>
</evidence>
<feature type="active site" description="Proton donor" evidence="7">
    <location>
        <position position="382"/>
    </location>
</feature>
<dbReference type="Gene3D" id="2.40.37.10">
    <property type="entry name" value="Lyase, Ornithine Decarboxylase, Chain A, domain 1"/>
    <property type="match status" value="1"/>
</dbReference>
<dbReference type="Gene3D" id="3.20.20.10">
    <property type="entry name" value="Alanine racemase"/>
    <property type="match status" value="1"/>
</dbReference>
<comment type="function">
    <text evidence="6">Catalyzes the first and rate-limiting step of polyamine biosynthesis that converts ornithine into putrescine, which is the precursor for the polyamines, spermidine and spermine. Polyamines are essential for cell proliferation and are implicated in cellular processes, ranging from DNA replication to apoptosis.</text>
</comment>
<evidence type="ECO:0000256" key="5">
    <source>
        <dbReference type="ARBA" id="ARBA00023239"/>
    </source>
</evidence>
<dbReference type="PANTHER" id="PTHR11482">
    <property type="entry name" value="ARGININE/DIAMINOPIMELATE/ORNITHINE DECARBOXYLASE"/>
    <property type="match status" value="1"/>
</dbReference>
<protein>
    <recommendedName>
        <fullName evidence="13">Ornithine decarboxylase</fullName>
    </recommendedName>
</protein>
<organism evidence="11 12">
    <name type="scientific">Diploscapter pachys</name>
    <dbReference type="NCBI Taxonomy" id="2018661"/>
    <lineage>
        <taxon>Eukaryota</taxon>
        <taxon>Metazoa</taxon>
        <taxon>Ecdysozoa</taxon>
        <taxon>Nematoda</taxon>
        <taxon>Chromadorea</taxon>
        <taxon>Rhabditida</taxon>
        <taxon>Rhabditina</taxon>
        <taxon>Rhabditomorpha</taxon>
        <taxon>Rhabditoidea</taxon>
        <taxon>Rhabditidae</taxon>
        <taxon>Diploscapter</taxon>
    </lineage>
</organism>
<evidence type="ECO:0000259" key="9">
    <source>
        <dbReference type="Pfam" id="PF00278"/>
    </source>
</evidence>
<dbReference type="CDD" id="cd00622">
    <property type="entry name" value="PLPDE_III_ODC"/>
    <property type="match status" value="1"/>
</dbReference>
<dbReference type="STRING" id="2018661.A0A2A2K9Z0"/>
<dbReference type="PANTHER" id="PTHR11482:SF6">
    <property type="entry name" value="ORNITHINE DECARBOXYLASE 1-RELATED"/>
    <property type="match status" value="1"/>
</dbReference>
<accession>A0A2A2K9Z0</accession>
<dbReference type="InterPro" id="IPR009006">
    <property type="entry name" value="Ala_racemase/Decarboxylase_C"/>
</dbReference>
<keyword evidence="3 7" id="KW-0663">Pyridoxal phosphate</keyword>
<dbReference type="SUPFAM" id="SSF50621">
    <property type="entry name" value="Alanine racemase C-terminal domain-like"/>
    <property type="match status" value="1"/>
</dbReference>
<dbReference type="InterPro" id="IPR029066">
    <property type="entry name" value="PLP-binding_barrel"/>
</dbReference>
<evidence type="ECO:0000256" key="1">
    <source>
        <dbReference type="ARBA" id="ARBA00001933"/>
    </source>
</evidence>
<comment type="cofactor">
    <cofactor evidence="1 7">
        <name>pyridoxal 5'-phosphate</name>
        <dbReference type="ChEBI" id="CHEBI:597326"/>
    </cofactor>
</comment>
<dbReference type="InterPro" id="IPR002433">
    <property type="entry name" value="Orn_de-COase"/>
</dbReference>
<feature type="domain" description="Orn/DAP/Arg decarboxylase 2 N-terminal" evidence="10">
    <location>
        <begin position="71"/>
        <end position="306"/>
    </location>
</feature>
<evidence type="ECO:0000313" key="12">
    <source>
        <dbReference type="Proteomes" id="UP000218231"/>
    </source>
</evidence>
<keyword evidence="5" id="KW-0456">Lyase</keyword>
<dbReference type="EMBL" id="LIAE01009215">
    <property type="protein sequence ID" value="PAV70754.1"/>
    <property type="molecule type" value="Genomic_DNA"/>
</dbReference>
<dbReference type="InterPro" id="IPR022643">
    <property type="entry name" value="De-COase2_C"/>
</dbReference>
<dbReference type="GO" id="GO:0033387">
    <property type="term" value="P:putrescine biosynthetic process from arginine, via ornithine"/>
    <property type="evidence" value="ECO:0007669"/>
    <property type="project" value="TreeGrafter"/>
</dbReference>
<dbReference type="InterPro" id="IPR000183">
    <property type="entry name" value="Orn/DAP/Arg_de-COase"/>
</dbReference>
<evidence type="ECO:0000256" key="4">
    <source>
        <dbReference type="ARBA" id="ARBA00023115"/>
    </source>
</evidence>
<feature type="modified residue" description="N6-(pyridoxal phosphate)lysine" evidence="7">
    <location>
        <position position="94"/>
    </location>
</feature>
<dbReference type="GO" id="GO:0004586">
    <property type="term" value="F:ornithine decarboxylase activity"/>
    <property type="evidence" value="ECO:0007669"/>
    <property type="project" value="TreeGrafter"/>
</dbReference>
<comment type="caution">
    <text evidence="11">The sequence shown here is derived from an EMBL/GenBank/DDBJ whole genome shotgun (WGS) entry which is preliminary data.</text>
</comment>
<evidence type="ECO:0000256" key="8">
    <source>
        <dbReference type="RuleBase" id="RU003737"/>
    </source>
</evidence>
<dbReference type="Pfam" id="PF02784">
    <property type="entry name" value="Orn_Arg_deC_N"/>
    <property type="match status" value="1"/>
</dbReference>
<proteinExistence type="inferred from homology"/>
<dbReference type="PRINTS" id="PR01182">
    <property type="entry name" value="ORNDCRBXLASE"/>
</dbReference>
<keyword evidence="12" id="KW-1185">Reference proteome</keyword>
<dbReference type="Pfam" id="PF00278">
    <property type="entry name" value="Orn_DAP_Arg_deC"/>
    <property type="match status" value="1"/>
</dbReference>
<dbReference type="OrthoDB" id="5034579at2759"/>
<evidence type="ECO:0000256" key="3">
    <source>
        <dbReference type="ARBA" id="ARBA00022898"/>
    </source>
</evidence>
<dbReference type="GO" id="GO:0005737">
    <property type="term" value="C:cytoplasm"/>
    <property type="evidence" value="ECO:0007669"/>
    <property type="project" value="TreeGrafter"/>
</dbReference>
<dbReference type="Proteomes" id="UP000218231">
    <property type="component" value="Unassembled WGS sequence"/>
</dbReference>
<name>A0A2A2K9Z0_9BILA</name>
<dbReference type="AlphaFoldDB" id="A0A2A2K9Z0"/>
<comment type="similarity">
    <text evidence="2 8">Belongs to the Orn/Lys/Arg decarboxylase class-II family.</text>
</comment>
<dbReference type="InterPro" id="IPR022644">
    <property type="entry name" value="De-COase2_N"/>
</dbReference>